<proteinExistence type="predicted"/>
<dbReference type="HOGENOM" id="CLU_169640_0_0_3"/>
<dbReference type="PATRIC" id="fig|111780.3.peg.3967"/>
<organism evidence="1 2">
    <name type="scientific">Stanieria cyanosphaera (strain ATCC 29371 / PCC 7437)</name>
    <dbReference type="NCBI Taxonomy" id="111780"/>
    <lineage>
        <taxon>Bacteria</taxon>
        <taxon>Bacillati</taxon>
        <taxon>Cyanobacteriota</taxon>
        <taxon>Cyanophyceae</taxon>
        <taxon>Pleurocapsales</taxon>
        <taxon>Dermocarpellaceae</taxon>
        <taxon>Stanieria</taxon>
    </lineage>
</organism>
<accession>K9XZ45</accession>
<protein>
    <submittedName>
        <fullName evidence="1">Uncharacterized protein</fullName>
    </submittedName>
</protein>
<name>K9XZ45_STAC7</name>
<sequence>MKLLNPSIEQLVQEIVAVNHAWKEAKEIFNDSASPLVTSLRDLKTRLQIRLLRTYAPKQVYLAEDRETESEEPLYGLLLVNSIENWKDAAHIPVRVVKEHLLTEEIQRYIRFH</sequence>
<dbReference type="eggNOG" id="ENOG5032ZE3">
    <property type="taxonomic scope" value="Bacteria"/>
</dbReference>
<evidence type="ECO:0000313" key="1">
    <source>
        <dbReference type="EMBL" id="AFZ37309.1"/>
    </source>
</evidence>
<dbReference type="EMBL" id="CP003653">
    <property type="protein sequence ID" value="AFZ37309.1"/>
    <property type="molecule type" value="Genomic_DNA"/>
</dbReference>
<dbReference type="KEGG" id="scs:Sta7437_3822"/>
<dbReference type="OrthoDB" id="460761at2"/>
<gene>
    <name evidence="1" type="ordered locus">Sta7437_3822</name>
</gene>
<dbReference type="RefSeq" id="WP_015194969.1">
    <property type="nucleotide sequence ID" value="NC_019748.1"/>
</dbReference>
<dbReference type="Proteomes" id="UP000010473">
    <property type="component" value="Chromosome"/>
</dbReference>
<evidence type="ECO:0000313" key="2">
    <source>
        <dbReference type="Proteomes" id="UP000010473"/>
    </source>
</evidence>
<dbReference type="AlphaFoldDB" id="K9XZ45"/>
<dbReference type="STRING" id="111780.Sta7437_3822"/>
<reference evidence="2" key="1">
    <citation type="journal article" date="2013" name="Proc. Natl. Acad. Sci. U.S.A.">
        <title>Improving the coverage of the cyanobacterial phylum using diversity-driven genome sequencing.</title>
        <authorList>
            <person name="Shih P.M."/>
            <person name="Wu D."/>
            <person name="Latifi A."/>
            <person name="Axen S.D."/>
            <person name="Fewer D.P."/>
            <person name="Talla E."/>
            <person name="Calteau A."/>
            <person name="Cai F."/>
            <person name="Tandeau de Marsac N."/>
            <person name="Rippka R."/>
            <person name="Herdman M."/>
            <person name="Sivonen K."/>
            <person name="Coursin T."/>
            <person name="Laurent T."/>
            <person name="Goodwin L."/>
            <person name="Nolan M."/>
            <person name="Davenport K.W."/>
            <person name="Han C.S."/>
            <person name="Rubin E.M."/>
            <person name="Eisen J.A."/>
            <person name="Woyke T."/>
            <person name="Gugger M."/>
            <person name="Kerfeld C.A."/>
        </authorList>
    </citation>
    <scope>NUCLEOTIDE SEQUENCE [LARGE SCALE GENOMIC DNA]</scope>
    <source>
        <strain evidence="2">ATCC 29371 / PCC 7437</strain>
    </source>
</reference>
<keyword evidence="2" id="KW-1185">Reference proteome</keyword>